<dbReference type="Gene3D" id="3.80.10.10">
    <property type="entry name" value="Ribonuclease Inhibitor"/>
    <property type="match status" value="1"/>
</dbReference>
<name>A0A3E2HES2_SCYLI</name>
<comment type="caution">
    <text evidence="2">The sequence shown here is derived from an EMBL/GenBank/DDBJ whole genome shotgun (WGS) entry which is preliminary data.</text>
</comment>
<keyword evidence="3" id="KW-1185">Reference proteome</keyword>
<feature type="non-terminal residue" evidence="2">
    <location>
        <position position="1"/>
    </location>
</feature>
<accession>A0A3E2HES2</accession>
<dbReference type="InterPro" id="IPR032675">
    <property type="entry name" value="LRR_dom_sf"/>
</dbReference>
<dbReference type="EMBL" id="NCSJ02000065">
    <property type="protein sequence ID" value="RFU31914.1"/>
    <property type="molecule type" value="Genomic_DNA"/>
</dbReference>
<dbReference type="Proteomes" id="UP000258309">
    <property type="component" value="Unassembled WGS sequence"/>
</dbReference>
<reference evidence="2 3" key="1">
    <citation type="submission" date="2018-05" db="EMBL/GenBank/DDBJ databases">
        <title>Draft genome sequence of Scytalidium lignicola DSM 105466, a ubiquitous saprotrophic fungus.</title>
        <authorList>
            <person name="Buettner E."/>
            <person name="Gebauer A.M."/>
            <person name="Hofrichter M."/>
            <person name="Liers C."/>
            <person name="Kellner H."/>
        </authorList>
    </citation>
    <scope>NUCLEOTIDE SEQUENCE [LARGE SCALE GENOMIC DNA]</scope>
    <source>
        <strain evidence="2 3">DSM 105466</strain>
    </source>
</reference>
<gene>
    <name evidence="2" type="ORF">B7463_g4404</name>
</gene>
<evidence type="ECO:0000313" key="2">
    <source>
        <dbReference type="EMBL" id="RFU31914.1"/>
    </source>
</evidence>
<evidence type="ECO:0008006" key="4">
    <source>
        <dbReference type="Google" id="ProtNLM"/>
    </source>
</evidence>
<dbReference type="OMA" id="PSHIPHM"/>
<sequence length="623" mass="70158">MELPSYEDATRNPEIFTLITEWIDPTSLARCCAVSRKFKEIFFPVLWADPINVMSLGRQKYRRIYLFLAKAENIRNSNRDLVTTLDFRSLKARGSGVEDLYDFHSFAPEIKGRLLSRAIRFFPNVKFIITEGLDGFSSSTSLISNALLLGANNCAFDFTSVGPSLESLVFLDMSGTLRPAGWLRDASCSLPNLRVLKIRRLQLTDRLMSLVINRLGLNKNLWSLDVRDNLLTDAFLEELLLSCCLPSDSSSISHTDQDSTGVSDAMYYEEVPGYSEHHIQIENSSRDPNGYVRLRSDDIDGSLIYLRDRNLSNSSAGSWHHREDYFAVTGLTNLYLSGNKLTSQGISNFVLRMNRLQVLDTGLVRTNISSPHDPYLKNVYGQPKFVDIIQRSRARRLEILRIHHSIVTQIRSARRAGSVITDPGFLAKEEELRSQQDQDDWNPFLPDMMPSLRILTLVDVPRKSTGVLIEKLIGFIKACAIQEKKIARARAACTHHRSPRLLTGLRQLRLEFEAADGAQSPSGPSVSEDPDADEFMAQSSSDFSFFEGEQPSSPRTPTLSRMNSGQSLPLSETRKLSFTGNDGAAASRVGYIEFLDVIQALKDFRGCKEDPWWDGKLSLIFNM</sequence>
<dbReference type="SUPFAM" id="SSF52047">
    <property type="entry name" value="RNI-like"/>
    <property type="match status" value="1"/>
</dbReference>
<dbReference type="OrthoDB" id="5213490at2759"/>
<evidence type="ECO:0000313" key="3">
    <source>
        <dbReference type="Proteomes" id="UP000258309"/>
    </source>
</evidence>
<organism evidence="2 3">
    <name type="scientific">Scytalidium lignicola</name>
    <name type="common">Hyphomycete</name>
    <dbReference type="NCBI Taxonomy" id="5539"/>
    <lineage>
        <taxon>Eukaryota</taxon>
        <taxon>Fungi</taxon>
        <taxon>Dikarya</taxon>
        <taxon>Ascomycota</taxon>
        <taxon>Pezizomycotina</taxon>
        <taxon>Leotiomycetes</taxon>
        <taxon>Leotiomycetes incertae sedis</taxon>
        <taxon>Scytalidium</taxon>
    </lineage>
</organism>
<feature type="non-terminal residue" evidence="2">
    <location>
        <position position="623"/>
    </location>
</feature>
<feature type="region of interest" description="Disordered" evidence="1">
    <location>
        <begin position="514"/>
        <end position="533"/>
    </location>
</feature>
<proteinExistence type="predicted"/>
<evidence type="ECO:0000256" key="1">
    <source>
        <dbReference type="SAM" id="MobiDB-lite"/>
    </source>
</evidence>
<dbReference type="AlphaFoldDB" id="A0A3E2HES2"/>
<feature type="compositionally biased region" description="Polar residues" evidence="1">
    <location>
        <begin position="550"/>
        <end position="574"/>
    </location>
</feature>
<feature type="region of interest" description="Disordered" evidence="1">
    <location>
        <begin position="544"/>
        <end position="574"/>
    </location>
</feature>
<protein>
    <recommendedName>
        <fullName evidence="4">F-box domain-containing protein</fullName>
    </recommendedName>
</protein>